<dbReference type="OrthoDB" id="4748714at2"/>
<gene>
    <name evidence="1" type="ORF">D4765_16995</name>
</gene>
<comment type="caution">
    <text evidence="1">The sequence shown here is derived from an EMBL/GenBank/DDBJ whole genome shotgun (WGS) entry which is preliminary data.</text>
</comment>
<evidence type="ECO:0000313" key="2">
    <source>
        <dbReference type="Proteomes" id="UP000306192"/>
    </source>
</evidence>
<sequence>MSAIIATTGLKAYNDSIRRPVPEIVNDLRTVLGAKLVAYIAGVTETRTVREWAEASRRPAPTAEDRLRLTHRIVTLIGQSEGERVVPTWFQGMNPQLSDRSPARVLHEDDFDEAAPRVLAAANAFVGA</sequence>
<organism evidence="1 2">
    <name type="scientific">Subtercola vilae</name>
    <dbReference type="NCBI Taxonomy" id="2056433"/>
    <lineage>
        <taxon>Bacteria</taxon>
        <taxon>Bacillati</taxon>
        <taxon>Actinomycetota</taxon>
        <taxon>Actinomycetes</taxon>
        <taxon>Micrococcales</taxon>
        <taxon>Microbacteriaceae</taxon>
        <taxon>Subtercola</taxon>
    </lineage>
</organism>
<name>A0A4T2BJ76_9MICO</name>
<dbReference type="EMBL" id="QYRT01000049">
    <property type="protein sequence ID" value="TIH30799.1"/>
    <property type="molecule type" value="Genomic_DNA"/>
</dbReference>
<reference evidence="1 2" key="1">
    <citation type="journal article" date="2019" name="Microorganisms">
        <title>Systematic Affiliation and Genome Analysis of Subtercola vilae DB165(T) with Particular Emphasis on Cold Adaptation of an Isolate from a High-Altitude Cold Volcano Lake.</title>
        <authorList>
            <person name="Villalobos A.S."/>
            <person name="Wiese J."/>
            <person name="Imhoff J.F."/>
            <person name="Dorador C."/>
            <person name="Keller A."/>
            <person name="Hentschel U."/>
        </authorList>
    </citation>
    <scope>NUCLEOTIDE SEQUENCE [LARGE SCALE GENOMIC DNA]</scope>
    <source>
        <strain evidence="1 2">DB165</strain>
    </source>
</reference>
<accession>A0A4T2BJ76</accession>
<dbReference type="AlphaFoldDB" id="A0A4T2BJ76"/>
<evidence type="ECO:0000313" key="1">
    <source>
        <dbReference type="EMBL" id="TIH30799.1"/>
    </source>
</evidence>
<proteinExistence type="predicted"/>
<protein>
    <recommendedName>
        <fullName evidence="3">DUF2384 domain-containing protein</fullName>
    </recommendedName>
</protein>
<dbReference type="RefSeq" id="WP_136643502.1">
    <property type="nucleotide sequence ID" value="NZ_QYRT01000049.1"/>
</dbReference>
<keyword evidence="2" id="KW-1185">Reference proteome</keyword>
<evidence type="ECO:0008006" key="3">
    <source>
        <dbReference type="Google" id="ProtNLM"/>
    </source>
</evidence>
<dbReference type="Proteomes" id="UP000306192">
    <property type="component" value="Unassembled WGS sequence"/>
</dbReference>